<evidence type="ECO:0000313" key="2">
    <source>
        <dbReference type="EMBL" id="KAF5744536.1"/>
    </source>
</evidence>
<feature type="region of interest" description="Disordered" evidence="1">
    <location>
        <begin position="41"/>
        <end position="84"/>
    </location>
</feature>
<dbReference type="InParanoid" id="A0A7J7DEN9"/>
<dbReference type="PANTHER" id="PTHR31659:SF0">
    <property type="entry name" value="EMB|CAB61945.1"/>
    <property type="match status" value="1"/>
</dbReference>
<feature type="region of interest" description="Disordered" evidence="1">
    <location>
        <begin position="279"/>
        <end position="320"/>
    </location>
</feature>
<keyword evidence="3" id="KW-1185">Reference proteome</keyword>
<reference evidence="2 3" key="1">
    <citation type="journal article" date="2020" name="Nat. Commun.">
        <title>Genome of Tripterygium wilfordii and identification of cytochrome P450 involved in triptolide biosynthesis.</title>
        <authorList>
            <person name="Tu L."/>
            <person name="Su P."/>
            <person name="Zhang Z."/>
            <person name="Gao L."/>
            <person name="Wang J."/>
            <person name="Hu T."/>
            <person name="Zhou J."/>
            <person name="Zhang Y."/>
            <person name="Zhao Y."/>
            <person name="Liu Y."/>
            <person name="Song Y."/>
            <person name="Tong Y."/>
            <person name="Lu Y."/>
            <person name="Yang J."/>
            <person name="Xu C."/>
            <person name="Jia M."/>
            <person name="Peters R.J."/>
            <person name="Huang L."/>
            <person name="Gao W."/>
        </authorList>
    </citation>
    <scope>NUCLEOTIDE SEQUENCE [LARGE SCALE GENOMIC DNA]</scope>
    <source>
        <strain evidence="3">cv. XIE 37</strain>
        <tissue evidence="2">Leaf</tissue>
    </source>
</reference>
<organism evidence="2 3">
    <name type="scientific">Tripterygium wilfordii</name>
    <name type="common">Thunder God vine</name>
    <dbReference type="NCBI Taxonomy" id="458696"/>
    <lineage>
        <taxon>Eukaryota</taxon>
        <taxon>Viridiplantae</taxon>
        <taxon>Streptophyta</taxon>
        <taxon>Embryophyta</taxon>
        <taxon>Tracheophyta</taxon>
        <taxon>Spermatophyta</taxon>
        <taxon>Magnoliopsida</taxon>
        <taxon>eudicotyledons</taxon>
        <taxon>Gunneridae</taxon>
        <taxon>Pentapetalae</taxon>
        <taxon>rosids</taxon>
        <taxon>fabids</taxon>
        <taxon>Celastrales</taxon>
        <taxon>Celastraceae</taxon>
        <taxon>Tripterygium</taxon>
    </lineage>
</organism>
<gene>
    <name evidence="2" type="ORF">HS088_TW07G00108</name>
</gene>
<evidence type="ECO:0000313" key="3">
    <source>
        <dbReference type="Proteomes" id="UP000593562"/>
    </source>
</evidence>
<dbReference type="EMBL" id="JAAARO010000007">
    <property type="protein sequence ID" value="KAF5744536.1"/>
    <property type="molecule type" value="Genomic_DNA"/>
</dbReference>
<comment type="caution">
    <text evidence="2">The sequence shown here is derived from an EMBL/GenBank/DDBJ whole genome shotgun (WGS) entry which is preliminary data.</text>
</comment>
<name>A0A7J7DEN9_TRIWF</name>
<feature type="region of interest" description="Disordered" evidence="1">
    <location>
        <begin position="516"/>
        <end position="536"/>
    </location>
</feature>
<feature type="compositionally biased region" description="Basic and acidic residues" evidence="1">
    <location>
        <begin position="279"/>
        <end position="289"/>
    </location>
</feature>
<proteinExistence type="predicted"/>
<dbReference type="AlphaFoldDB" id="A0A7J7DEN9"/>
<accession>A0A7J7DEN9</accession>
<dbReference type="Pfam" id="PF05340">
    <property type="entry name" value="DUF740"/>
    <property type="match status" value="2"/>
</dbReference>
<dbReference type="InterPro" id="IPR008004">
    <property type="entry name" value="OCTOPUS-like"/>
</dbReference>
<dbReference type="Proteomes" id="UP000593562">
    <property type="component" value="Unassembled WGS sequence"/>
</dbReference>
<dbReference type="PANTHER" id="PTHR31659">
    <property type="entry name" value="PROTEIN: UPF0503-LIKE PROTEIN, PUTATIVE (DUF740)-RELATED"/>
    <property type="match status" value="1"/>
</dbReference>
<evidence type="ECO:0000256" key="1">
    <source>
        <dbReference type="SAM" id="MobiDB-lite"/>
    </source>
</evidence>
<dbReference type="FunCoup" id="A0A7J7DEN9">
    <property type="interactions" value="603"/>
</dbReference>
<protein>
    <submittedName>
        <fullName evidence="2">Uncharacterized protein</fullName>
    </submittedName>
</protein>
<dbReference type="OrthoDB" id="758624at2759"/>
<sequence>MTLPQSHRRLSTCRRHVAEPVTGFCASCLRERLAGIDSDTHHETPASIISSTDLRRSKSYSATRAGNHEGSSVAEPRRKSCDVGSGNTLSDLFSLDDKRRRFRVSNLAVEFKEIEENDEEIRVSEDINQVENARALNEVDVHDDFEEDGESKTMKEFIDLEWNSKNKRKDFREITGHFLGVASIFSKKVRKWRQKQKSKQQHNHDSLVEVEKASVSVNQFRETRSEIGENGFGRRSCDTDPRFSLDLARISFDEPRASWDGCLIGKTYPRLTPLVPVEEKANLSSEGEKSPGGTAQTKDYYEDSLNPQRRRRSFDHSGTSRRVGLEEVAIVNPVPNAKMSPETVGLFHGAKLLVTEKELRDSNWYSFQDYCTESAKTAVHDVGSCVGEDGFNHKKRRKWLNLRSIWGLMRRSESKCDHEAKGVEGTVADESLAESWQKLRRVANGEANESFSDKLMRSYSVSTRNLCKLEGTGSSTETKDKQDDLILQRNRSSRYSPNTLDNGLLRFYLTPLRGAGRSKSGNSSLKDLQSMARDVL</sequence>